<dbReference type="Gene3D" id="3.30.360.10">
    <property type="entry name" value="Dihydrodipicolinate Reductase, domain 2"/>
    <property type="match status" value="1"/>
</dbReference>
<sequence>MEDYSIAFVGTGKDPDQPDATGFAMAYKHAESYSRLDNCTLEACADIVRENAEAFANNVGIDAQNVYENYEEMLTAVEPDIVSVTVPPAVHADITLGCIESGVTEAVHTEKPMADNWADCRRMVEAANEHDVQLTFNHQRRFGTPFTKAKELLDAGEIGALERVEFSSPNLFDYGTHSFDLSNFYAGEATPEWVIGQIDYRDVNRLFGSHNENQGLVQWRYENGVHGLATTGVGSGADGVACHNRLVGSEGIIEIGVGFATGEDGPVLRIKRDGETWTELETNNEDVHGRRDAENWKGQTVLTRALADVVDAIGGENAPLLCGENALRSTELIFGAWESARSHGRVDLPLDIEDNPLDAMVTSGTLTPEPVDD</sequence>
<keyword evidence="4" id="KW-1185">Reference proteome</keyword>
<dbReference type="EMBL" id="JBHTAX010000001">
    <property type="protein sequence ID" value="MFC7189747.1"/>
    <property type="molecule type" value="Genomic_DNA"/>
</dbReference>
<evidence type="ECO:0000313" key="4">
    <source>
        <dbReference type="Proteomes" id="UP001596417"/>
    </source>
</evidence>
<evidence type="ECO:0000259" key="2">
    <source>
        <dbReference type="Pfam" id="PF02894"/>
    </source>
</evidence>
<dbReference type="InterPro" id="IPR000683">
    <property type="entry name" value="Gfo/Idh/MocA-like_OxRdtase_N"/>
</dbReference>
<accession>A0ABD5YMS3</accession>
<gene>
    <name evidence="3" type="ORF">ACFQL7_07660</name>
</gene>
<reference evidence="3 4" key="1">
    <citation type="journal article" date="2019" name="Int. J. Syst. Evol. Microbiol.">
        <title>The Global Catalogue of Microorganisms (GCM) 10K type strain sequencing project: providing services to taxonomists for standard genome sequencing and annotation.</title>
        <authorList>
            <consortium name="The Broad Institute Genomics Platform"/>
            <consortium name="The Broad Institute Genome Sequencing Center for Infectious Disease"/>
            <person name="Wu L."/>
            <person name="Ma J."/>
        </authorList>
    </citation>
    <scope>NUCLEOTIDE SEQUENCE [LARGE SCALE GENOMIC DNA]</scope>
    <source>
        <strain evidence="3 4">RDMS1</strain>
    </source>
</reference>
<dbReference type="Proteomes" id="UP001596417">
    <property type="component" value="Unassembled WGS sequence"/>
</dbReference>
<dbReference type="SUPFAM" id="SSF55347">
    <property type="entry name" value="Glyceraldehyde-3-phosphate dehydrogenase-like, C-terminal domain"/>
    <property type="match status" value="1"/>
</dbReference>
<dbReference type="Gene3D" id="3.40.50.720">
    <property type="entry name" value="NAD(P)-binding Rossmann-like Domain"/>
    <property type="match status" value="1"/>
</dbReference>
<evidence type="ECO:0000259" key="1">
    <source>
        <dbReference type="Pfam" id="PF01408"/>
    </source>
</evidence>
<proteinExistence type="predicted"/>
<feature type="domain" description="Gfo/Idh/MocA-like oxidoreductase N-terminal" evidence="1">
    <location>
        <begin position="22"/>
        <end position="138"/>
    </location>
</feature>
<dbReference type="InterPro" id="IPR036291">
    <property type="entry name" value="NAD(P)-bd_dom_sf"/>
</dbReference>
<evidence type="ECO:0000313" key="3">
    <source>
        <dbReference type="EMBL" id="MFC7189747.1"/>
    </source>
</evidence>
<dbReference type="InterPro" id="IPR004104">
    <property type="entry name" value="Gfo/Idh/MocA-like_OxRdtase_C"/>
</dbReference>
<protein>
    <submittedName>
        <fullName evidence="3">Gfo/Idh/MocA family protein</fullName>
    </submittedName>
</protein>
<dbReference type="SUPFAM" id="SSF51735">
    <property type="entry name" value="NAD(P)-binding Rossmann-fold domains"/>
    <property type="match status" value="1"/>
</dbReference>
<comment type="caution">
    <text evidence="3">The sequence shown here is derived from an EMBL/GenBank/DDBJ whole genome shotgun (WGS) entry which is preliminary data.</text>
</comment>
<dbReference type="AlphaFoldDB" id="A0ABD5YMS3"/>
<dbReference type="RefSeq" id="WP_248905938.1">
    <property type="nucleotide sequence ID" value="NZ_CP109979.1"/>
</dbReference>
<dbReference type="InterPro" id="IPR052515">
    <property type="entry name" value="Gfo/Idh/MocA_Oxidoreductase"/>
</dbReference>
<dbReference type="PANTHER" id="PTHR43249">
    <property type="entry name" value="UDP-N-ACETYL-2-AMINO-2-DEOXY-D-GLUCURONATE OXIDASE"/>
    <property type="match status" value="1"/>
</dbReference>
<dbReference type="GeneID" id="76199303"/>
<name>A0ABD5YMS3_9EURY</name>
<dbReference type="Pfam" id="PF02894">
    <property type="entry name" value="GFO_IDH_MocA_C"/>
    <property type="match status" value="1"/>
</dbReference>
<organism evidence="3 4">
    <name type="scientific">Halocatena marina</name>
    <dbReference type="NCBI Taxonomy" id="2934937"/>
    <lineage>
        <taxon>Archaea</taxon>
        <taxon>Methanobacteriati</taxon>
        <taxon>Methanobacteriota</taxon>
        <taxon>Stenosarchaea group</taxon>
        <taxon>Halobacteria</taxon>
        <taxon>Halobacteriales</taxon>
        <taxon>Natronomonadaceae</taxon>
        <taxon>Halocatena</taxon>
    </lineage>
</organism>
<feature type="domain" description="Gfo/Idh/MocA-like oxidoreductase C-terminal" evidence="2">
    <location>
        <begin position="165"/>
        <end position="348"/>
    </location>
</feature>
<dbReference type="Pfam" id="PF01408">
    <property type="entry name" value="GFO_IDH_MocA"/>
    <property type="match status" value="1"/>
</dbReference>
<dbReference type="PANTHER" id="PTHR43249:SF1">
    <property type="entry name" value="D-GLUCOSIDE 3-DEHYDROGENASE"/>
    <property type="match status" value="1"/>
</dbReference>